<keyword evidence="2" id="KW-0378">Hydrolase</keyword>
<reference evidence="2" key="1">
    <citation type="submission" date="2022-06" db="EMBL/GenBank/DDBJ databases">
        <title>Complete genome sequences of two strains of the flax pathogen Septoria linicola.</title>
        <authorList>
            <person name="Lapalu N."/>
            <person name="Simon A."/>
            <person name="Demenou B."/>
            <person name="Paumier D."/>
            <person name="Guillot M.-P."/>
            <person name="Gout L."/>
            <person name="Valade R."/>
        </authorList>
    </citation>
    <scope>NUCLEOTIDE SEQUENCE</scope>
    <source>
        <strain evidence="2">SE15195</strain>
    </source>
</reference>
<dbReference type="InterPro" id="IPR029058">
    <property type="entry name" value="AB_hydrolase_fold"/>
</dbReference>
<dbReference type="EMBL" id="CP099418">
    <property type="protein sequence ID" value="USW47775.1"/>
    <property type="molecule type" value="Genomic_DNA"/>
</dbReference>
<evidence type="ECO:0000313" key="3">
    <source>
        <dbReference type="Proteomes" id="UP001056384"/>
    </source>
</evidence>
<name>A0A9Q9EEE0_9PEZI</name>
<dbReference type="Gene3D" id="3.40.50.1820">
    <property type="entry name" value="alpha/beta hydrolase"/>
    <property type="match status" value="1"/>
</dbReference>
<organism evidence="2 3">
    <name type="scientific">Septoria linicola</name>
    <dbReference type="NCBI Taxonomy" id="215465"/>
    <lineage>
        <taxon>Eukaryota</taxon>
        <taxon>Fungi</taxon>
        <taxon>Dikarya</taxon>
        <taxon>Ascomycota</taxon>
        <taxon>Pezizomycotina</taxon>
        <taxon>Dothideomycetes</taxon>
        <taxon>Dothideomycetidae</taxon>
        <taxon>Mycosphaerellales</taxon>
        <taxon>Mycosphaerellaceae</taxon>
        <taxon>Septoria</taxon>
    </lineage>
</organism>
<protein>
    <submittedName>
        <fullName evidence="2">Alpha/beta hydrolase-1</fullName>
    </submittedName>
</protein>
<dbReference type="Pfam" id="PF12697">
    <property type="entry name" value="Abhydrolase_6"/>
    <property type="match status" value="1"/>
</dbReference>
<evidence type="ECO:0000259" key="1">
    <source>
        <dbReference type="Pfam" id="PF12697"/>
    </source>
</evidence>
<keyword evidence="3" id="KW-1185">Reference proteome</keyword>
<feature type="domain" description="AB hydrolase-1" evidence="1">
    <location>
        <begin position="9"/>
        <end position="241"/>
    </location>
</feature>
<evidence type="ECO:0000313" key="2">
    <source>
        <dbReference type="EMBL" id="USW47775.1"/>
    </source>
</evidence>
<dbReference type="PANTHER" id="PTHR37017">
    <property type="entry name" value="AB HYDROLASE-1 DOMAIN-CONTAINING PROTEIN-RELATED"/>
    <property type="match status" value="1"/>
</dbReference>
<dbReference type="InterPro" id="IPR052897">
    <property type="entry name" value="Sec-Metab_Biosynth_Hydrolase"/>
</dbReference>
<accession>A0A9Q9EEE0</accession>
<dbReference type="InterPro" id="IPR000073">
    <property type="entry name" value="AB_hydrolase_1"/>
</dbReference>
<dbReference type="SUPFAM" id="SSF53474">
    <property type="entry name" value="alpha/beta-Hydrolases"/>
    <property type="match status" value="1"/>
</dbReference>
<dbReference type="GO" id="GO:0016787">
    <property type="term" value="F:hydrolase activity"/>
    <property type="evidence" value="ECO:0007669"/>
    <property type="project" value="UniProtKB-KW"/>
</dbReference>
<proteinExistence type="predicted"/>
<dbReference type="PANTHER" id="PTHR37017:SF11">
    <property type="entry name" value="ESTERASE_LIPASE_THIOESTERASE DOMAIN-CONTAINING PROTEIN"/>
    <property type="match status" value="1"/>
</dbReference>
<sequence>MADQKKPAIVLVHGAWHTPAHWYDFITRLNKAGYSVEAPQLASSNNEEVDAAFSKDVETIKQAIQTIISTGQDLVVVMHSYGGMCGSEAVASFFEDAQRNQNIGTGTIVRLIYVSAIILPRGKLLFEDGNTLLELKIEGRLAHKLEPRKRFYNTTAQEHADKAIALLRAHSLEAFTTPPEHQGWSDYGVPVTYIACKSDQALVYDPDLLKFVQRLRDAAIPDLSLFEMENTDHSPWISAEAELWKILLAELQKPHV</sequence>
<dbReference type="AlphaFoldDB" id="A0A9Q9EEE0"/>
<dbReference type="Proteomes" id="UP001056384">
    <property type="component" value="Chromosome 1"/>
</dbReference>
<gene>
    <name evidence="2" type="ORF">Slin15195_G010940</name>
</gene>